<evidence type="ECO:0000313" key="1">
    <source>
        <dbReference type="EMBL" id="KAJ5184755.1"/>
    </source>
</evidence>
<dbReference type="EMBL" id="JAPQKP010000006">
    <property type="protein sequence ID" value="KAJ5184755.1"/>
    <property type="molecule type" value="Genomic_DNA"/>
</dbReference>
<dbReference type="OrthoDB" id="76567at2759"/>
<keyword evidence="2" id="KW-1185">Reference proteome</keyword>
<organism evidence="1 2">
    <name type="scientific">Penicillium cf. griseofulvum</name>
    <dbReference type="NCBI Taxonomy" id="2972120"/>
    <lineage>
        <taxon>Eukaryota</taxon>
        <taxon>Fungi</taxon>
        <taxon>Dikarya</taxon>
        <taxon>Ascomycota</taxon>
        <taxon>Pezizomycotina</taxon>
        <taxon>Eurotiomycetes</taxon>
        <taxon>Eurotiomycetidae</taxon>
        <taxon>Eurotiales</taxon>
        <taxon>Aspergillaceae</taxon>
        <taxon>Penicillium</taxon>
    </lineage>
</organism>
<proteinExistence type="predicted"/>
<protein>
    <submittedName>
        <fullName evidence="1">Uncharacterized protein</fullName>
    </submittedName>
</protein>
<reference evidence="1" key="2">
    <citation type="journal article" date="2023" name="IMA Fungus">
        <title>Comparative genomic study of the Penicillium genus elucidates a diverse pangenome and 15 lateral gene transfer events.</title>
        <authorList>
            <person name="Petersen C."/>
            <person name="Sorensen T."/>
            <person name="Nielsen M.R."/>
            <person name="Sondergaard T.E."/>
            <person name="Sorensen J.L."/>
            <person name="Fitzpatrick D.A."/>
            <person name="Frisvad J.C."/>
            <person name="Nielsen K.L."/>
        </authorList>
    </citation>
    <scope>NUCLEOTIDE SEQUENCE</scope>
    <source>
        <strain evidence="1">IBT 16849</strain>
    </source>
</reference>
<sequence>MNPTTHHHFLGPDAISLVPIRTSLNPSTGLLIVKMITDTHTEFAFAVHDATHDALGPMGLDKAIYHYHGVSIDINGRTKEEHMAWGPRRPPHGYPKRPTVPLEVTISETERKLRPNVAIVIKVNRQRPIISIDKWMWDLNNGTSRRSQHIEVSEDNMGEVILSGDPLIIPFRFFFLRDPDHRTPREIDMVIDKECL</sequence>
<dbReference type="AlphaFoldDB" id="A0A9W9IXV6"/>
<gene>
    <name evidence="1" type="ORF">N7472_009595</name>
</gene>
<name>A0A9W9IXV6_9EURO</name>
<accession>A0A9W9IXV6</accession>
<comment type="caution">
    <text evidence="1">The sequence shown here is derived from an EMBL/GenBank/DDBJ whole genome shotgun (WGS) entry which is preliminary data.</text>
</comment>
<dbReference type="Proteomes" id="UP001150879">
    <property type="component" value="Unassembled WGS sequence"/>
</dbReference>
<evidence type="ECO:0000313" key="2">
    <source>
        <dbReference type="Proteomes" id="UP001150879"/>
    </source>
</evidence>
<reference evidence="1" key="1">
    <citation type="submission" date="2022-11" db="EMBL/GenBank/DDBJ databases">
        <authorList>
            <person name="Petersen C."/>
        </authorList>
    </citation>
    <scope>NUCLEOTIDE SEQUENCE</scope>
    <source>
        <strain evidence="1">IBT 16849</strain>
    </source>
</reference>